<dbReference type="EMBL" id="JAGGJV010000002">
    <property type="protein sequence ID" value="MBP1858195.1"/>
    <property type="molecule type" value="Genomic_DNA"/>
</dbReference>
<accession>A0ABS4EJR9</accession>
<comment type="caution">
    <text evidence="1">The sequence shown here is derived from an EMBL/GenBank/DDBJ whole genome shotgun (WGS) entry which is preliminary data.</text>
</comment>
<sequence>MKKRFEDWAKLSSNSDAVVKKTPHTPIKFVEISDFQKLEDKLLLYRSLYGELPPELGNFIDDLSRKTFGVTEENTRFQFPEEYQDLPEWDSERWAIDSSFYRHELQFETADVTDDEAVKVLLNLGLDFRDTRGWPLQSTKYFCRQAEAAAKKIMGRMPDRSAVQFESWAKALERDAARYMARKKPI</sequence>
<gene>
    <name evidence="1" type="ORF">J2Z75_001691</name>
</gene>
<evidence type="ECO:0000313" key="2">
    <source>
        <dbReference type="Proteomes" id="UP000823786"/>
    </source>
</evidence>
<proteinExistence type="predicted"/>
<organism evidence="1 2">
    <name type="scientific">Rhizobium herbae</name>
    <dbReference type="NCBI Taxonomy" id="508661"/>
    <lineage>
        <taxon>Bacteria</taxon>
        <taxon>Pseudomonadati</taxon>
        <taxon>Pseudomonadota</taxon>
        <taxon>Alphaproteobacteria</taxon>
        <taxon>Hyphomicrobiales</taxon>
        <taxon>Rhizobiaceae</taxon>
        <taxon>Rhizobium/Agrobacterium group</taxon>
        <taxon>Rhizobium</taxon>
    </lineage>
</organism>
<evidence type="ECO:0000313" key="1">
    <source>
        <dbReference type="EMBL" id="MBP1858195.1"/>
    </source>
</evidence>
<protein>
    <submittedName>
        <fullName evidence="1">Uncharacterized protein</fullName>
    </submittedName>
</protein>
<name>A0ABS4EJR9_9HYPH</name>
<reference evidence="1 2" key="1">
    <citation type="submission" date="2021-03" db="EMBL/GenBank/DDBJ databases">
        <title>Genomic Encyclopedia of Type Strains, Phase IV (KMG-IV): sequencing the most valuable type-strain genomes for metagenomic binning, comparative biology and taxonomic classification.</title>
        <authorList>
            <person name="Goeker M."/>
        </authorList>
    </citation>
    <scope>NUCLEOTIDE SEQUENCE [LARGE SCALE GENOMIC DNA]</scope>
    <source>
        <strain evidence="1 2">DSM 26427</strain>
    </source>
</reference>
<dbReference type="RefSeq" id="WP_209850354.1">
    <property type="nucleotide sequence ID" value="NZ_JAGGJV010000002.1"/>
</dbReference>
<keyword evidence="2" id="KW-1185">Reference proteome</keyword>
<dbReference type="Proteomes" id="UP000823786">
    <property type="component" value="Unassembled WGS sequence"/>
</dbReference>